<name>A0AAV8VNM1_9CUCU</name>
<dbReference type="EMBL" id="JANEYG010000049">
    <property type="protein sequence ID" value="KAJ8915833.1"/>
    <property type="molecule type" value="Genomic_DNA"/>
</dbReference>
<gene>
    <name evidence="7" type="ORF">NQ315_004646</name>
</gene>
<evidence type="ECO:0000256" key="3">
    <source>
        <dbReference type="ARBA" id="ARBA00022840"/>
    </source>
</evidence>
<keyword evidence="2 5" id="KW-0547">Nucleotide-binding</keyword>
<dbReference type="Proteomes" id="UP001159042">
    <property type="component" value="Unassembled WGS sequence"/>
</dbReference>
<dbReference type="GO" id="GO:0007018">
    <property type="term" value="P:microtubule-based movement"/>
    <property type="evidence" value="ECO:0007669"/>
    <property type="project" value="InterPro"/>
</dbReference>
<feature type="binding site" evidence="5">
    <location>
        <begin position="87"/>
        <end position="94"/>
    </location>
    <ligand>
        <name>ATP</name>
        <dbReference type="ChEBI" id="CHEBI:30616"/>
    </ligand>
</feature>
<dbReference type="Pfam" id="PF00225">
    <property type="entry name" value="Kinesin"/>
    <property type="match status" value="1"/>
</dbReference>
<dbReference type="AlphaFoldDB" id="A0AAV8VNM1"/>
<evidence type="ECO:0000256" key="1">
    <source>
        <dbReference type="ARBA" id="ARBA00004245"/>
    </source>
</evidence>
<dbReference type="InterPro" id="IPR027417">
    <property type="entry name" value="P-loop_NTPase"/>
</dbReference>
<keyword evidence="8" id="KW-1185">Reference proteome</keyword>
<protein>
    <recommendedName>
        <fullName evidence="6">Kinesin motor domain-containing protein</fullName>
    </recommendedName>
</protein>
<comment type="subcellular location">
    <subcellularLocation>
        <location evidence="1">Cytoplasm</location>
        <location evidence="1">Cytoskeleton</location>
    </subcellularLocation>
</comment>
<comment type="similarity">
    <text evidence="5">Belongs to the TRAFAC class myosin-kinesin ATPase superfamily. Kinesin family.</text>
</comment>
<evidence type="ECO:0000259" key="6">
    <source>
        <dbReference type="PROSITE" id="PS50067"/>
    </source>
</evidence>
<reference evidence="7 8" key="1">
    <citation type="journal article" date="2023" name="Insect Mol. Biol.">
        <title>Genome sequencing provides insights into the evolution of gene families encoding plant cell wall-degrading enzymes in longhorned beetles.</title>
        <authorList>
            <person name="Shin N.R."/>
            <person name="Okamura Y."/>
            <person name="Kirsch R."/>
            <person name="Pauchet Y."/>
        </authorList>
    </citation>
    <scope>NUCLEOTIDE SEQUENCE [LARGE SCALE GENOMIC DNA]</scope>
    <source>
        <strain evidence="7">EAD_L_NR</strain>
    </source>
</reference>
<dbReference type="InterPro" id="IPR027640">
    <property type="entry name" value="Kinesin-like_fam"/>
</dbReference>
<keyword evidence="4" id="KW-0206">Cytoskeleton</keyword>
<dbReference type="PANTHER" id="PTHR47969:SF33">
    <property type="entry name" value="KINESIN-LIKE PROTEIN"/>
    <property type="match status" value="1"/>
</dbReference>
<dbReference type="PANTHER" id="PTHR47969">
    <property type="entry name" value="CHROMOSOME-ASSOCIATED KINESIN KIF4A-RELATED"/>
    <property type="match status" value="1"/>
</dbReference>
<comment type="caution">
    <text evidence="7">The sequence shown here is derived from an EMBL/GenBank/DDBJ whole genome shotgun (WGS) entry which is preliminary data.</text>
</comment>
<dbReference type="GO" id="GO:0003777">
    <property type="term" value="F:microtubule motor activity"/>
    <property type="evidence" value="ECO:0007669"/>
    <property type="project" value="InterPro"/>
</dbReference>
<sequence>MDQGTDEFVNVSIRIRPVLNQDSTESSCLQVISKQPPVLFVLDRSETYHFDNIFTADVDQETVYNKTVKPLVEYVKQGYSCTVFAYGQTGTGKTYTMGTSNQNTLDMPKTFHYRPHFDRTISNDNKEI</sequence>
<dbReference type="GO" id="GO:0007052">
    <property type="term" value="P:mitotic spindle organization"/>
    <property type="evidence" value="ECO:0007669"/>
    <property type="project" value="TreeGrafter"/>
</dbReference>
<dbReference type="GO" id="GO:0051231">
    <property type="term" value="P:spindle elongation"/>
    <property type="evidence" value="ECO:0007669"/>
    <property type="project" value="TreeGrafter"/>
</dbReference>
<evidence type="ECO:0000256" key="2">
    <source>
        <dbReference type="ARBA" id="ARBA00022741"/>
    </source>
</evidence>
<dbReference type="PROSITE" id="PS50067">
    <property type="entry name" value="KINESIN_MOTOR_2"/>
    <property type="match status" value="1"/>
</dbReference>
<dbReference type="InterPro" id="IPR001752">
    <property type="entry name" value="Kinesin_motor_dom"/>
</dbReference>
<dbReference type="SMART" id="SM00129">
    <property type="entry name" value="KISc"/>
    <property type="match status" value="1"/>
</dbReference>
<feature type="domain" description="Kinesin motor" evidence="6">
    <location>
        <begin position="8"/>
        <end position="128"/>
    </location>
</feature>
<dbReference type="Gene3D" id="3.40.850.10">
    <property type="entry name" value="Kinesin motor domain"/>
    <property type="match status" value="1"/>
</dbReference>
<keyword evidence="5" id="KW-0505">Motor protein</keyword>
<evidence type="ECO:0000313" key="8">
    <source>
        <dbReference type="Proteomes" id="UP001159042"/>
    </source>
</evidence>
<evidence type="ECO:0000256" key="5">
    <source>
        <dbReference type="PROSITE-ProRule" id="PRU00283"/>
    </source>
</evidence>
<dbReference type="GO" id="GO:0005524">
    <property type="term" value="F:ATP binding"/>
    <property type="evidence" value="ECO:0007669"/>
    <property type="project" value="UniProtKB-UniRule"/>
</dbReference>
<dbReference type="InterPro" id="IPR036961">
    <property type="entry name" value="Kinesin_motor_dom_sf"/>
</dbReference>
<accession>A0AAV8VNM1</accession>
<organism evidence="7 8">
    <name type="scientific">Exocentrus adspersus</name>
    <dbReference type="NCBI Taxonomy" id="1586481"/>
    <lineage>
        <taxon>Eukaryota</taxon>
        <taxon>Metazoa</taxon>
        <taxon>Ecdysozoa</taxon>
        <taxon>Arthropoda</taxon>
        <taxon>Hexapoda</taxon>
        <taxon>Insecta</taxon>
        <taxon>Pterygota</taxon>
        <taxon>Neoptera</taxon>
        <taxon>Endopterygota</taxon>
        <taxon>Coleoptera</taxon>
        <taxon>Polyphaga</taxon>
        <taxon>Cucujiformia</taxon>
        <taxon>Chrysomeloidea</taxon>
        <taxon>Cerambycidae</taxon>
        <taxon>Lamiinae</taxon>
        <taxon>Acanthocinini</taxon>
        <taxon>Exocentrus</taxon>
    </lineage>
</organism>
<keyword evidence="3 5" id="KW-0067">ATP-binding</keyword>
<dbReference type="GO" id="GO:0008017">
    <property type="term" value="F:microtubule binding"/>
    <property type="evidence" value="ECO:0007669"/>
    <property type="project" value="InterPro"/>
</dbReference>
<evidence type="ECO:0000313" key="7">
    <source>
        <dbReference type="EMBL" id="KAJ8915833.1"/>
    </source>
</evidence>
<keyword evidence="4" id="KW-0963">Cytoplasm</keyword>
<proteinExistence type="inferred from homology"/>
<dbReference type="GO" id="GO:0005875">
    <property type="term" value="C:microtubule associated complex"/>
    <property type="evidence" value="ECO:0007669"/>
    <property type="project" value="TreeGrafter"/>
</dbReference>
<evidence type="ECO:0000256" key="4">
    <source>
        <dbReference type="ARBA" id="ARBA00023212"/>
    </source>
</evidence>
<dbReference type="SUPFAM" id="SSF52540">
    <property type="entry name" value="P-loop containing nucleoside triphosphate hydrolases"/>
    <property type="match status" value="1"/>
</dbReference>